<dbReference type="RefSeq" id="WP_169658427.1">
    <property type="nucleotide sequence ID" value="NZ_JABANE010000057.1"/>
</dbReference>
<evidence type="ECO:0000313" key="4">
    <source>
        <dbReference type="Proteomes" id="UP000576082"/>
    </source>
</evidence>
<proteinExistence type="predicted"/>
<dbReference type="InterPro" id="IPR031025">
    <property type="entry name" value="LruC_dom"/>
</dbReference>
<dbReference type="AlphaFoldDB" id="A0A7X9RWV0"/>
<evidence type="ECO:0000313" key="3">
    <source>
        <dbReference type="EMBL" id="NME70185.1"/>
    </source>
</evidence>
<reference evidence="3 4" key="1">
    <citation type="submission" date="2020-04" db="EMBL/GenBank/DDBJ databases">
        <title>Flammeovirga sp. SR4, a novel species isolated from seawater.</title>
        <authorList>
            <person name="Wang X."/>
        </authorList>
    </citation>
    <scope>NUCLEOTIDE SEQUENCE [LARGE SCALE GENOMIC DNA]</scope>
    <source>
        <strain evidence="3 4">ATCC 23126</strain>
    </source>
</reference>
<keyword evidence="4" id="KW-1185">Reference proteome</keyword>
<dbReference type="Pfam" id="PF13448">
    <property type="entry name" value="DUF4114"/>
    <property type="match status" value="1"/>
</dbReference>
<feature type="domain" description="DUF4842" evidence="2">
    <location>
        <begin position="451"/>
        <end position="656"/>
    </location>
</feature>
<evidence type="ECO:0000259" key="1">
    <source>
        <dbReference type="Pfam" id="PF13448"/>
    </source>
</evidence>
<feature type="domain" description="DUF4114" evidence="1">
    <location>
        <begin position="283"/>
        <end position="367"/>
    </location>
</feature>
<dbReference type="EMBL" id="JABANE010000057">
    <property type="protein sequence ID" value="NME70185.1"/>
    <property type="molecule type" value="Genomic_DNA"/>
</dbReference>
<comment type="caution">
    <text evidence="3">The sequence shown here is derived from an EMBL/GenBank/DDBJ whole genome shotgun (WGS) entry which is preliminary data.</text>
</comment>
<dbReference type="NCBIfam" id="TIGR04456">
    <property type="entry name" value="LruC_dom"/>
    <property type="match status" value="1"/>
</dbReference>
<dbReference type="InterPro" id="IPR025193">
    <property type="entry name" value="DUF4114"/>
</dbReference>
<dbReference type="Proteomes" id="UP000576082">
    <property type="component" value="Unassembled WGS sequence"/>
</dbReference>
<dbReference type="Pfam" id="PF16130">
    <property type="entry name" value="DUF4842"/>
    <property type="match status" value="1"/>
</dbReference>
<name>A0A7X9RWV0_9BACT</name>
<gene>
    <name evidence="3" type="ORF">HHU12_19575</name>
</gene>
<evidence type="ECO:0000259" key="2">
    <source>
        <dbReference type="Pfam" id="PF16130"/>
    </source>
</evidence>
<sequence length="672" mass="75764">MKKLLSLIMSLVFLCVSCQKEDESNQDVPSVGEEGFESLQVDPSFDYSTNANFLFSVQQEFTESNLPVEIYTSENFEEGDLLSTVALKGKEPFTTTFNLNKGLSKVYVKALKTGVPQFYEFDVQPGLNRLLINDKSIYDNTIEETGSSSSRTNYNGTLHDVYGGWNSQGLPNYLTDPDTVPQDLIDDIDASLPERRPVPTYNPQYLVDVNYDTKLTDSCDVWITFVHEGAGWRNSLGYYTYTTGSPPQTTDDIDSIKMVFPNVSFLHSGGELETGHKVYLGTFDENTSIGWVLIPNGWNASTSEAIYRNQVKYSNYLLNNDSQAEYKQHMVALKDVDREIVVLGFEDITRPGGDNDFNDCMFYLTSNPFAFDLTDIGDITMANDSDGDGAYDHEEEYPQDPDRAYNIYINNKTNYSTYGFEDMWPEKGDYDFNDVVIGVNYKKVVNTSYYIKDIVMRSELYAIGGHYHNGFGIEFPFNAATVSSISGQVLDQGVVTVGANGTEVGNTNASVIFFEDAYSLMSSNDILVNVKPTGSNYVTPHQFTVTMTMNSGQVLNSSFSDYPNPFIFVDQDRGREVHMPNQEPTELANSAYFGTYDDATNKPAGFFYKTSANHPWAINVVADKFYYPYEGVEVTDAYNHFRNWGESNGHNYPDWYKSKSGYRNSDKIYQRP</sequence>
<organism evidence="3 4">
    <name type="scientific">Flammeovirga aprica JL-4</name>
    <dbReference type="NCBI Taxonomy" id="694437"/>
    <lineage>
        <taxon>Bacteria</taxon>
        <taxon>Pseudomonadati</taxon>
        <taxon>Bacteroidota</taxon>
        <taxon>Cytophagia</taxon>
        <taxon>Cytophagales</taxon>
        <taxon>Flammeovirgaceae</taxon>
        <taxon>Flammeovirga</taxon>
    </lineage>
</organism>
<accession>A0A7X9RWV0</accession>
<dbReference type="InterPro" id="IPR032295">
    <property type="entry name" value="DUF4842"/>
</dbReference>
<protein>
    <submittedName>
        <fullName evidence="3">LruC domain-containing protein</fullName>
    </submittedName>
</protein>